<gene>
    <name evidence="7" type="ORF">ENT37_08160</name>
</gene>
<keyword evidence="3" id="KW-0804">Transcription</keyword>
<dbReference type="Gene3D" id="1.10.260.40">
    <property type="entry name" value="lambda repressor-like DNA-binding domains"/>
    <property type="match status" value="1"/>
</dbReference>
<name>A0A7C4PLZ2_9CHLR</name>
<accession>A0A7C4PLZ2</accession>
<dbReference type="InterPro" id="IPR010982">
    <property type="entry name" value="Lambda_DNA-bd_dom_sf"/>
</dbReference>
<dbReference type="SMART" id="SM00354">
    <property type="entry name" value="HTH_LACI"/>
    <property type="match status" value="1"/>
</dbReference>
<dbReference type="GO" id="GO:0000976">
    <property type="term" value="F:transcription cis-regulatory region binding"/>
    <property type="evidence" value="ECO:0007669"/>
    <property type="project" value="TreeGrafter"/>
</dbReference>
<dbReference type="Pfam" id="PF00356">
    <property type="entry name" value="LacI"/>
    <property type="match status" value="1"/>
</dbReference>
<evidence type="ECO:0000259" key="5">
    <source>
        <dbReference type="PROSITE" id="PS50932"/>
    </source>
</evidence>
<feature type="domain" description="HTH cro/C1-type" evidence="6">
    <location>
        <begin position="4"/>
        <end position="30"/>
    </location>
</feature>
<sequence>MPPSRRVTLKEVARQAGVSYQTVSKLLNGQVRLLPETEARIREAVESLGYRPLYPARSLRSRTSRTLGYSWTPSSPDSPNQILDLLLQSMLSAAEASDYHLLCFAHHLDLQRELDTYLTLYETRRVDGFILSSIEYDDPRILFLLEREIPFVAFGRSNPGLQFPCIDVDGCEGLSRVVNHFLKLGHRRIAVLAWPESSRVGNNRLEGYLQAMRSAGLEPDPLWIQRGEGQVAFGEEAALRLLNLPPERRPTAIAALNDLMAIGALRAAQQSGLRVGWDIAIAGFDDTPAARYVHPPLTSVRQPIWQIGQQLIAMLLNVLNHAYPPSPECILLAPELIVRASTSPDTSEWFDPSHRNDEETKNAIA</sequence>
<dbReference type="PROSITE" id="PS50932">
    <property type="entry name" value="HTH_LACI_2"/>
    <property type="match status" value="1"/>
</dbReference>
<dbReference type="GO" id="GO:0003700">
    <property type="term" value="F:DNA-binding transcription factor activity"/>
    <property type="evidence" value="ECO:0007669"/>
    <property type="project" value="TreeGrafter"/>
</dbReference>
<evidence type="ECO:0000313" key="7">
    <source>
        <dbReference type="EMBL" id="HGS21829.1"/>
    </source>
</evidence>
<proteinExistence type="predicted"/>
<dbReference type="CDD" id="cd06292">
    <property type="entry name" value="PBP1_AglR_RafR-like"/>
    <property type="match status" value="1"/>
</dbReference>
<dbReference type="Gene3D" id="3.40.50.2300">
    <property type="match status" value="2"/>
</dbReference>
<dbReference type="Pfam" id="PF13377">
    <property type="entry name" value="Peripla_BP_3"/>
    <property type="match status" value="1"/>
</dbReference>
<dbReference type="AlphaFoldDB" id="A0A7C4PLZ2"/>
<dbReference type="InterPro" id="IPR046335">
    <property type="entry name" value="LacI/GalR-like_sensor"/>
</dbReference>
<dbReference type="EMBL" id="DSYK01000406">
    <property type="protein sequence ID" value="HGS21829.1"/>
    <property type="molecule type" value="Genomic_DNA"/>
</dbReference>
<dbReference type="PROSITE" id="PS50943">
    <property type="entry name" value="HTH_CROC1"/>
    <property type="match status" value="1"/>
</dbReference>
<dbReference type="InterPro" id="IPR000843">
    <property type="entry name" value="HTH_LacI"/>
</dbReference>
<dbReference type="SUPFAM" id="SSF47413">
    <property type="entry name" value="lambda repressor-like DNA-binding domains"/>
    <property type="match status" value="1"/>
</dbReference>
<dbReference type="PANTHER" id="PTHR30146">
    <property type="entry name" value="LACI-RELATED TRANSCRIPTIONAL REPRESSOR"/>
    <property type="match status" value="1"/>
</dbReference>
<dbReference type="PANTHER" id="PTHR30146:SF109">
    <property type="entry name" value="HTH-TYPE TRANSCRIPTIONAL REGULATOR GALS"/>
    <property type="match status" value="1"/>
</dbReference>
<reference evidence="7" key="1">
    <citation type="journal article" date="2020" name="mSystems">
        <title>Genome- and Community-Level Interaction Insights into Carbon Utilization and Element Cycling Functions of Hydrothermarchaeota in Hydrothermal Sediment.</title>
        <authorList>
            <person name="Zhou Z."/>
            <person name="Liu Y."/>
            <person name="Xu W."/>
            <person name="Pan J."/>
            <person name="Luo Z.H."/>
            <person name="Li M."/>
        </authorList>
    </citation>
    <scope>NUCLEOTIDE SEQUENCE [LARGE SCALE GENOMIC DNA]</scope>
    <source>
        <strain evidence="7">SpSt-573</strain>
    </source>
</reference>
<feature type="domain" description="HTH lacI-type" evidence="5">
    <location>
        <begin position="7"/>
        <end position="61"/>
    </location>
</feature>
<evidence type="ECO:0000259" key="6">
    <source>
        <dbReference type="PROSITE" id="PS50943"/>
    </source>
</evidence>
<comment type="caution">
    <text evidence="7">The sequence shown here is derived from an EMBL/GenBank/DDBJ whole genome shotgun (WGS) entry which is preliminary data.</text>
</comment>
<dbReference type="CDD" id="cd01392">
    <property type="entry name" value="HTH_LacI"/>
    <property type="match status" value="1"/>
</dbReference>
<evidence type="ECO:0000256" key="3">
    <source>
        <dbReference type="ARBA" id="ARBA00023163"/>
    </source>
</evidence>
<dbReference type="SUPFAM" id="SSF53822">
    <property type="entry name" value="Periplasmic binding protein-like I"/>
    <property type="match status" value="1"/>
</dbReference>
<protein>
    <submittedName>
        <fullName evidence="7">LacI family transcriptional regulator</fullName>
    </submittedName>
</protein>
<evidence type="ECO:0000256" key="2">
    <source>
        <dbReference type="ARBA" id="ARBA00023125"/>
    </source>
</evidence>
<keyword evidence="2" id="KW-0238">DNA-binding</keyword>
<dbReference type="InterPro" id="IPR028082">
    <property type="entry name" value="Peripla_BP_I"/>
</dbReference>
<keyword evidence="1" id="KW-0805">Transcription regulation</keyword>
<organism evidence="7">
    <name type="scientific">Anaerolinea thermolimosa</name>
    <dbReference type="NCBI Taxonomy" id="229919"/>
    <lineage>
        <taxon>Bacteria</taxon>
        <taxon>Bacillati</taxon>
        <taxon>Chloroflexota</taxon>
        <taxon>Anaerolineae</taxon>
        <taxon>Anaerolineales</taxon>
        <taxon>Anaerolineaceae</taxon>
        <taxon>Anaerolinea</taxon>
    </lineage>
</organism>
<feature type="compositionally biased region" description="Basic and acidic residues" evidence="4">
    <location>
        <begin position="351"/>
        <end position="365"/>
    </location>
</feature>
<evidence type="ECO:0000256" key="1">
    <source>
        <dbReference type="ARBA" id="ARBA00023015"/>
    </source>
</evidence>
<evidence type="ECO:0000256" key="4">
    <source>
        <dbReference type="SAM" id="MobiDB-lite"/>
    </source>
</evidence>
<dbReference type="InterPro" id="IPR001387">
    <property type="entry name" value="Cro/C1-type_HTH"/>
</dbReference>
<feature type="region of interest" description="Disordered" evidence="4">
    <location>
        <begin position="344"/>
        <end position="365"/>
    </location>
</feature>
<dbReference type="PROSITE" id="PS00356">
    <property type="entry name" value="HTH_LACI_1"/>
    <property type="match status" value="1"/>
</dbReference>